<evidence type="ECO:0000259" key="13">
    <source>
        <dbReference type="Pfam" id="PF00852"/>
    </source>
</evidence>
<dbReference type="Pfam" id="PF17039">
    <property type="entry name" value="Glyco_tran_10_N"/>
    <property type="match status" value="1"/>
</dbReference>
<dbReference type="InterPro" id="IPR031481">
    <property type="entry name" value="Glyco_tran_10_N"/>
</dbReference>
<dbReference type="SUPFAM" id="SSF53756">
    <property type="entry name" value="UDP-Glycosyltransferase/glycogen phosphorylase"/>
    <property type="match status" value="1"/>
</dbReference>
<keyword evidence="7" id="KW-0735">Signal-anchor</keyword>
<feature type="domain" description="Fucosyltransferase N-terminal" evidence="14">
    <location>
        <begin position="2"/>
        <end position="110"/>
    </location>
</feature>
<dbReference type="InterPro" id="IPR038577">
    <property type="entry name" value="GT10-like_C_sf"/>
</dbReference>
<keyword evidence="11" id="KW-0325">Glycoprotein</keyword>
<dbReference type="PANTHER" id="PTHR48438">
    <property type="entry name" value="ALPHA-(1,3)-FUCOSYLTRANSFERASE C-RELATED"/>
    <property type="match status" value="1"/>
</dbReference>
<accession>A0ABM4AT26</accession>
<keyword evidence="5 12" id="KW-0808">Transferase</keyword>
<keyword evidence="9 12" id="KW-0333">Golgi apparatus</keyword>
<name>A0ABM4AT26_VANTA</name>
<comment type="similarity">
    <text evidence="3 12">Belongs to the glycosyltransferase 10 family.</text>
</comment>
<sequence length="382" mass="44820">MRNILLWTKIYGLEGEGQKYFIDQKCAFINCYFTTNKSLFGDLRYFDVILFNLQDVSKDAYNLPVLRSSTQKYIFVANDSSDNFPVCNPVYDDFFNWTWTYRFDSTVSYRFITVYNTDYEELGYHFRWNYNMKPIDASLKSQFVTKSKAAVIFLDKCESRSKRENLIQDLQRNLAKYNLDVDIFGPCGLKKCKRKTMNPCFWRLRKNYYFYLAFEDSLAYDYITDVVLYAYNNNAVPIVYGGARYDSYLPPGSYINALNTSAKALAAYMHDIIENKEKYYDFFRWKNYYIISKSPILNACALCEILNSPARLVQNVVISKFRTWWNNIERSPPIVADRVCLWAPHAAHSLKVWGAVSTGAPHSWQEGDTSRRAIPCRYLPKQ</sequence>
<evidence type="ECO:0000256" key="11">
    <source>
        <dbReference type="ARBA" id="ARBA00023180"/>
    </source>
</evidence>
<dbReference type="Proteomes" id="UP001652626">
    <property type="component" value="Chromosome 22"/>
</dbReference>
<keyword evidence="6 12" id="KW-0812">Transmembrane</keyword>
<dbReference type="RefSeq" id="XP_064074464.1">
    <property type="nucleotide sequence ID" value="XM_064218394.1"/>
</dbReference>
<dbReference type="PANTHER" id="PTHR48438:SF1">
    <property type="entry name" value="ALPHA-(1,3)-FUCOSYLTRANSFERASE C-RELATED"/>
    <property type="match status" value="1"/>
</dbReference>
<reference evidence="16" key="1">
    <citation type="submission" date="2025-08" db="UniProtKB">
        <authorList>
            <consortium name="RefSeq"/>
        </authorList>
    </citation>
    <scope>IDENTIFICATION</scope>
    <source>
        <tissue evidence="16">Whole body</tissue>
    </source>
</reference>
<keyword evidence="8" id="KW-1133">Transmembrane helix</keyword>
<evidence type="ECO:0000256" key="4">
    <source>
        <dbReference type="ARBA" id="ARBA00022676"/>
    </source>
</evidence>
<protein>
    <recommendedName>
        <fullName evidence="12">Fucosyltransferase</fullName>
        <ecNumber evidence="12">2.4.1.-</ecNumber>
    </recommendedName>
</protein>
<dbReference type="GeneID" id="113396558"/>
<comment type="pathway">
    <text evidence="2">Protein modification; protein glycosylation.</text>
</comment>
<evidence type="ECO:0000256" key="10">
    <source>
        <dbReference type="ARBA" id="ARBA00023136"/>
    </source>
</evidence>
<organism evidence="15 16">
    <name type="scientific">Vanessa tameamea</name>
    <name type="common">Kamehameha butterfly</name>
    <dbReference type="NCBI Taxonomy" id="334116"/>
    <lineage>
        <taxon>Eukaryota</taxon>
        <taxon>Metazoa</taxon>
        <taxon>Ecdysozoa</taxon>
        <taxon>Arthropoda</taxon>
        <taxon>Hexapoda</taxon>
        <taxon>Insecta</taxon>
        <taxon>Pterygota</taxon>
        <taxon>Neoptera</taxon>
        <taxon>Endopterygota</taxon>
        <taxon>Lepidoptera</taxon>
        <taxon>Glossata</taxon>
        <taxon>Ditrysia</taxon>
        <taxon>Papilionoidea</taxon>
        <taxon>Nymphalidae</taxon>
        <taxon>Nymphalinae</taxon>
        <taxon>Vanessa</taxon>
    </lineage>
</organism>
<keyword evidence="4 12" id="KW-0328">Glycosyltransferase</keyword>
<comment type="subcellular location">
    <subcellularLocation>
        <location evidence="1 12">Golgi apparatus</location>
        <location evidence="1 12">Golgi stack membrane</location>
        <topology evidence="1 12">Single-pass type II membrane protein</topology>
    </subcellularLocation>
</comment>
<evidence type="ECO:0000256" key="2">
    <source>
        <dbReference type="ARBA" id="ARBA00004922"/>
    </source>
</evidence>
<dbReference type="InterPro" id="IPR055270">
    <property type="entry name" value="Glyco_tran_10_C"/>
</dbReference>
<dbReference type="InterPro" id="IPR001503">
    <property type="entry name" value="Glyco_trans_10"/>
</dbReference>
<dbReference type="EC" id="2.4.1.-" evidence="12"/>
<keyword evidence="10" id="KW-0472">Membrane</keyword>
<evidence type="ECO:0000256" key="7">
    <source>
        <dbReference type="ARBA" id="ARBA00022968"/>
    </source>
</evidence>
<evidence type="ECO:0000256" key="6">
    <source>
        <dbReference type="ARBA" id="ARBA00022692"/>
    </source>
</evidence>
<evidence type="ECO:0000256" key="5">
    <source>
        <dbReference type="ARBA" id="ARBA00022679"/>
    </source>
</evidence>
<dbReference type="Gene3D" id="3.40.50.11660">
    <property type="entry name" value="Glycosyl transferase family 10, C-terminal domain"/>
    <property type="match status" value="1"/>
</dbReference>
<evidence type="ECO:0000256" key="9">
    <source>
        <dbReference type="ARBA" id="ARBA00023034"/>
    </source>
</evidence>
<evidence type="ECO:0000313" key="15">
    <source>
        <dbReference type="Proteomes" id="UP001652626"/>
    </source>
</evidence>
<evidence type="ECO:0000259" key="14">
    <source>
        <dbReference type="Pfam" id="PF17039"/>
    </source>
</evidence>
<evidence type="ECO:0000313" key="16">
    <source>
        <dbReference type="RefSeq" id="XP_064074464.1"/>
    </source>
</evidence>
<gene>
    <name evidence="16" type="primary">LOC113396558</name>
</gene>
<feature type="domain" description="Fucosyltransferase C-terminal" evidence="13">
    <location>
        <begin position="145"/>
        <end position="312"/>
    </location>
</feature>
<keyword evidence="15" id="KW-1185">Reference proteome</keyword>
<dbReference type="Pfam" id="PF00852">
    <property type="entry name" value="Glyco_transf_10"/>
    <property type="match status" value="1"/>
</dbReference>
<evidence type="ECO:0000256" key="3">
    <source>
        <dbReference type="ARBA" id="ARBA00008919"/>
    </source>
</evidence>
<evidence type="ECO:0000256" key="8">
    <source>
        <dbReference type="ARBA" id="ARBA00022989"/>
    </source>
</evidence>
<evidence type="ECO:0000256" key="1">
    <source>
        <dbReference type="ARBA" id="ARBA00004447"/>
    </source>
</evidence>
<proteinExistence type="inferred from homology"/>
<evidence type="ECO:0000256" key="12">
    <source>
        <dbReference type="RuleBase" id="RU003832"/>
    </source>
</evidence>